<keyword evidence="3 6" id="KW-0812">Transmembrane</keyword>
<feature type="transmembrane region" description="Helical" evidence="6">
    <location>
        <begin position="148"/>
        <end position="166"/>
    </location>
</feature>
<dbReference type="PANTHER" id="PTHR10010:SF46">
    <property type="entry name" value="SODIUM-DEPENDENT PHOSPHATE TRANSPORT PROTEIN 2B"/>
    <property type="match status" value="1"/>
</dbReference>
<dbReference type="NCBIfam" id="NF037997">
    <property type="entry name" value="Na_Pi_symport"/>
    <property type="match status" value="1"/>
</dbReference>
<evidence type="ECO:0000256" key="2">
    <source>
        <dbReference type="ARBA" id="ARBA00022475"/>
    </source>
</evidence>
<evidence type="ECO:0000256" key="3">
    <source>
        <dbReference type="ARBA" id="ARBA00022692"/>
    </source>
</evidence>
<accession>A0A1C6I604</accession>
<evidence type="ECO:0000259" key="7">
    <source>
        <dbReference type="Pfam" id="PF01895"/>
    </source>
</evidence>
<dbReference type="NCBIfam" id="TIGR00704">
    <property type="entry name" value="NaPi_cotrn_rel"/>
    <property type="match status" value="1"/>
</dbReference>
<dbReference type="EMBL" id="FMHG01000001">
    <property type="protein sequence ID" value="SCJ65319.1"/>
    <property type="molecule type" value="Genomic_DNA"/>
</dbReference>
<gene>
    <name evidence="8" type="primary">phoU_1</name>
    <name evidence="8" type="ORF">SAMEA3545359_01268</name>
</gene>
<feature type="transmembrane region" description="Helical" evidence="6">
    <location>
        <begin position="186"/>
        <end position="209"/>
    </location>
</feature>
<dbReference type="SUPFAM" id="SSF109755">
    <property type="entry name" value="PhoU-like"/>
    <property type="match status" value="1"/>
</dbReference>
<feature type="transmembrane region" description="Helical" evidence="6">
    <location>
        <begin position="85"/>
        <end position="104"/>
    </location>
</feature>
<dbReference type="InterPro" id="IPR003841">
    <property type="entry name" value="Na/Pi_transpt"/>
</dbReference>
<keyword evidence="5 6" id="KW-0472">Membrane</keyword>
<dbReference type="AlphaFoldDB" id="A0A1C6I604"/>
<keyword evidence="4 6" id="KW-1133">Transmembrane helix</keyword>
<evidence type="ECO:0000313" key="8">
    <source>
        <dbReference type="EMBL" id="SCJ65319.1"/>
    </source>
</evidence>
<feature type="domain" description="PhoU" evidence="7">
    <location>
        <begin position="358"/>
        <end position="443"/>
    </location>
</feature>
<feature type="transmembrane region" description="Helical" evidence="6">
    <location>
        <begin position="295"/>
        <end position="315"/>
    </location>
</feature>
<evidence type="ECO:0000256" key="1">
    <source>
        <dbReference type="ARBA" id="ARBA00004651"/>
    </source>
</evidence>
<proteinExistence type="predicted"/>
<keyword evidence="2" id="KW-1003">Cell membrane</keyword>
<organism evidence="8">
    <name type="scientific">uncultured Anaerotruncus sp</name>
    <dbReference type="NCBI Taxonomy" id="905011"/>
    <lineage>
        <taxon>Bacteria</taxon>
        <taxon>Bacillati</taxon>
        <taxon>Bacillota</taxon>
        <taxon>Clostridia</taxon>
        <taxon>Eubacteriales</taxon>
        <taxon>Oscillospiraceae</taxon>
        <taxon>Anaerotruncus</taxon>
        <taxon>environmental samples</taxon>
    </lineage>
</organism>
<feature type="domain" description="PhoU" evidence="7">
    <location>
        <begin position="468"/>
        <end position="546"/>
    </location>
</feature>
<dbReference type="InterPro" id="IPR038078">
    <property type="entry name" value="PhoU-like_sf"/>
</dbReference>
<feature type="transmembrane region" description="Helical" evidence="6">
    <location>
        <begin position="257"/>
        <end position="275"/>
    </location>
</feature>
<dbReference type="InterPro" id="IPR004633">
    <property type="entry name" value="NaPi_cotrn-rel/YqeW-like"/>
</dbReference>
<dbReference type="GO" id="GO:0044341">
    <property type="term" value="P:sodium-dependent phosphate transport"/>
    <property type="evidence" value="ECO:0007669"/>
    <property type="project" value="InterPro"/>
</dbReference>
<name>A0A1C6I604_9FIRM</name>
<dbReference type="PANTHER" id="PTHR10010">
    <property type="entry name" value="SOLUTE CARRIER FAMILY 34 SODIUM PHOSPHATE , MEMBER 2-RELATED"/>
    <property type="match status" value="1"/>
</dbReference>
<evidence type="ECO:0000256" key="6">
    <source>
        <dbReference type="SAM" id="Phobius"/>
    </source>
</evidence>
<comment type="subcellular location">
    <subcellularLocation>
        <location evidence="1">Cell membrane</location>
        <topology evidence="1">Multi-pass membrane protein</topology>
    </subcellularLocation>
</comment>
<dbReference type="GO" id="GO:0005436">
    <property type="term" value="F:sodium:phosphate symporter activity"/>
    <property type="evidence" value="ECO:0007669"/>
    <property type="project" value="InterPro"/>
</dbReference>
<dbReference type="Pfam" id="PF01895">
    <property type="entry name" value="PhoU"/>
    <property type="match status" value="2"/>
</dbReference>
<evidence type="ECO:0000256" key="4">
    <source>
        <dbReference type="ARBA" id="ARBA00022989"/>
    </source>
</evidence>
<feature type="transmembrane region" description="Helical" evidence="6">
    <location>
        <begin position="50"/>
        <end position="73"/>
    </location>
</feature>
<feature type="transmembrane region" description="Helical" evidence="6">
    <location>
        <begin position="116"/>
        <end position="136"/>
    </location>
</feature>
<dbReference type="Pfam" id="PF02690">
    <property type="entry name" value="Na_Pi_cotrans"/>
    <property type="match status" value="2"/>
</dbReference>
<protein>
    <submittedName>
        <fullName evidence="8">Phosphate transport system protein phoU homolog</fullName>
    </submittedName>
</protein>
<dbReference type="Gene3D" id="1.20.58.220">
    <property type="entry name" value="Phosphate transport system protein phou homolog 2, domain 2"/>
    <property type="match status" value="1"/>
</dbReference>
<evidence type="ECO:0000256" key="5">
    <source>
        <dbReference type="ARBA" id="ARBA00023136"/>
    </source>
</evidence>
<dbReference type="InterPro" id="IPR026022">
    <property type="entry name" value="PhoU_dom"/>
</dbReference>
<reference evidence="8" key="1">
    <citation type="submission" date="2015-09" db="EMBL/GenBank/DDBJ databases">
        <authorList>
            <consortium name="Pathogen Informatics"/>
        </authorList>
    </citation>
    <scope>NUCLEOTIDE SEQUENCE</scope>
    <source>
        <strain evidence="8">2789STDY5834896</strain>
    </source>
</reference>
<dbReference type="GO" id="GO:0005886">
    <property type="term" value="C:plasma membrane"/>
    <property type="evidence" value="ECO:0007669"/>
    <property type="project" value="UniProtKB-SubCell"/>
</dbReference>
<sequence>MNFFNFLSLAGGLALFLYGMNIMGSGLEKLAGSKLEIILTKMTSNIFKSVLLGALITAAIQSSSATTVIVVGLVNSGILKLDRAVGIIMGANIGTTITAQILALGDISSDNFLLQLLKPTALSPLFAALGIVLFMFLKSNKSKNLGQILIGFGILFTGMKAMETAMEPLRTMPQFTNLMVTLSNPVLGVLAGALVTAVIQSSSASVGILQAISSTSQLKFSTAIPVIMGQNIGTCITAIISSVGANKNAKRAAAVHLYFNIIGSAVFLTGVYAFQYTVGFDFWNQAITRGDIANFHTIFNIVTTLLLIPFHKGLCKLAELSIRSKKGEDEQSPEIPMLDERLLMSPSLAIEQSRKVLTLMGSYAQKNFSRAIPQLFHYDHKVGDKVNEYEAAIDKMEVILPRYLLKLTDKELSDRESSSVSEMFRLVTEFERIGDYAINVLERGGEIYDKKITLSETARKELYVLNDAIGEIIELAVTSFNNHDILLARTIEPLEQCIDKMKEMLKTKHIDRLKNGECAIDAGVIFLEILTNLERIADHCSNIAAYVIGYEGEEMDDFDAHEYRQTLHDGHEEEYNRLYAFYKEKYASQISR</sequence>